<keyword evidence="7" id="KW-0675">Receptor</keyword>
<dbReference type="OrthoDB" id="10037617at2759"/>
<dbReference type="PANTHER" id="PTHR45695">
    <property type="entry name" value="LEUCOKININ RECEPTOR-RELATED"/>
    <property type="match status" value="1"/>
</dbReference>
<sequence>MVDGSNQNETVSDKATATAMTTTTAANNNLTYLVDEVLKDFASSMFVYHEPGNVALISCYVPLILLAAVSNALVIGVVSKYNHLRSVTNYFLVNLSVADLLVTLICMPMAIGQAVNRLWLYGDVMCKLTYYLQ</sequence>
<keyword evidence="4 9" id="KW-1133">Transmembrane helix</keyword>
<dbReference type="AlphaFoldDB" id="A0A8S1DDX7"/>
<comment type="subcellular location">
    <subcellularLocation>
        <location evidence="1">Membrane</location>
        <topology evidence="1">Multi-pass membrane protein</topology>
    </subcellularLocation>
</comment>
<evidence type="ECO:0000256" key="3">
    <source>
        <dbReference type="ARBA" id="ARBA00022692"/>
    </source>
</evidence>
<evidence type="ECO:0000256" key="8">
    <source>
        <dbReference type="ARBA" id="ARBA00023224"/>
    </source>
</evidence>
<evidence type="ECO:0000256" key="9">
    <source>
        <dbReference type="SAM" id="Phobius"/>
    </source>
</evidence>
<dbReference type="InterPro" id="IPR000276">
    <property type="entry name" value="GPCR_Rhodpsn"/>
</dbReference>
<comment type="similarity">
    <text evidence="2">Belongs to the G-protein coupled receptor 1 family.</text>
</comment>
<evidence type="ECO:0000256" key="5">
    <source>
        <dbReference type="ARBA" id="ARBA00023040"/>
    </source>
</evidence>
<dbReference type="Gene3D" id="1.20.1070.10">
    <property type="entry name" value="Rhodopsin 7-helix transmembrane proteins"/>
    <property type="match status" value="1"/>
</dbReference>
<dbReference type="PRINTS" id="PR00237">
    <property type="entry name" value="GPCRRHODOPSN"/>
</dbReference>
<gene>
    <name evidence="11" type="ORF">CLODIP_2_CD07433</name>
</gene>
<dbReference type="PROSITE" id="PS50262">
    <property type="entry name" value="G_PROTEIN_RECEP_F1_2"/>
    <property type="match status" value="1"/>
</dbReference>
<dbReference type="InterPro" id="IPR017452">
    <property type="entry name" value="GPCR_Rhodpsn_7TM"/>
</dbReference>
<dbReference type="EMBL" id="CADEPI010000214">
    <property type="protein sequence ID" value="CAB3380658.1"/>
    <property type="molecule type" value="Genomic_DNA"/>
</dbReference>
<evidence type="ECO:0000256" key="6">
    <source>
        <dbReference type="ARBA" id="ARBA00023136"/>
    </source>
</evidence>
<feature type="transmembrane region" description="Helical" evidence="9">
    <location>
        <begin position="54"/>
        <end position="78"/>
    </location>
</feature>
<dbReference type="Proteomes" id="UP000494165">
    <property type="component" value="Unassembled WGS sequence"/>
</dbReference>
<evidence type="ECO:0000256" key="4">
    <source>
        <dbReference type="ARBA" id="ARBA00022989"/>
    </source>
</evidence>
<feature type="domain" description="G-protein coupled receptors family 1 profile" evidence="10">
    <location>
        <begin position="70"/>
        <end position="133"/>
    </location>
</feature>
<dbReference type="GO" id="GO:0005886">
    <property type="term" value="C:plasma membrane"/>
    <property type="evidence" value="ECO:0007669"/>
    <property type="project" value="TreeGrafter"/>
</dbReference>
<feature type="non-terminal residue" evidence="11">
    <location>
        <position position="1"/>
    </location>
</feature>
<evidence type="ECO:0000313" key="11">
    <source>
        <dbReference type="EMBL" id="CAB3380658.1"/>
    </source>
</evidence>
<evidence type="ECO:0000256" key="2">
    <source>
        <dbReference type="ARBA" id="ARBA00010663"/>
    </source>
</evidence>
<evidence type="ECO:0000259" key="10">
    <source>
        <dbReference type="PROSITE" id="PS50262"/>
    </source>
</evidence>
<proteinExistence type="inferred from homology"/>
<name>A0A8S1DDX7_9INSE</name>
<evidence type="ECO:0000313" key="12">
    <source>
        <dbReference type="Proteomes" id="UP000494165"/>
    </source>
</evidence>
<protein>
    <recommendedName>
        <fullName evidence="10">G-protein coupled receptors family 1 profile domain-containing protein</fullName>
    </recommendedName>
</protein>
<dbReference type="Pfam" id="PF00001">
    <property type="entry name" value="7tm_1"/>
    <property type="match status" value="1"/>
</dbReference>
<evidence type="ECO:0000256" key="7">
    <source>
        <dbReference type="ARBA" id="ARBA00023170"/>
    </source>
</evidence>
<evidence type="ECO:0000256" key="1">
    <source>
        <dbReference type="ARBA" id="ARBA00004141"/>
    </source>
</evidence>
<dbReference type="SUPFAM" id="SSF81321">
    <property type="entry name" value="Family A G protein-coupled receptor-like"/>
    <property type="match status" value="1"/>
</dbReference>
<keyword evidence="5" id="KW-0297">G-protein coupled receptor</keyword>
<keyword evidence="6 9" id="KW-0472">Membrane</keyword>
<accession>A0A8S1DDX7</accession>
<comment type="caution">
    <text evidence="11">The sequence shown here is derived from an EMBL/GenBank/DDBJ whole genome shotgun (WGS) entry which is preliminary data.</text>
</comment>
<feature type="transmembrane region" description="Helical" evidence="9">
    <location>
        <begin position="90"/>
        <end position="111"/>
    </location>
</feature>
<keyword evidence="12" id="KW-1185">Reference proteome</keyword>
<dbReference type="GO" id="GO:0004930">
    <property type="term" value="F:G protein-coupled receptor activity"/>
    <property type="evidence" value="ECO:0007669"/>
    <property type="project" value="UniProtKB-KW"/>
</dbReference>
<keyword evidence="8" id="KW-0807">Transducer</keyword>
<organism evidence="11 12">
    <name type="scientific">Cloeon dipterum</name>
    <dbReference type="NCBI Taxonomy" id="197152"/>
    <lineage>
        <taxon>Eukaryota</taxon>
        <taxon>Metazoa</taxon>
        <taxon>Ecdysozoa</taxon>
        <taxon>Arthropoda</taxon>
        <taxon>Hexapoda</taxon>
        <taxon>Insecta</taxon>
        <taxon>Pterygota</taxon>
        <taxon>Palaeoptera</taxon>
        <taxon>Ephemeroptera</taxon>
        <taxon>Pisciforma</taxon>
        <taxon>Baetidae</taxon>
        <taxon>Cloeon</taxon>
    </lineage>
</organism>
<keyword evidence="3 9" id="KW-0812">Transmembrane</keyword>
<dbReference type="PANTHER" id="PTHR45695:SF15">
    <property type="entry name" value="OPSIN RH2"/>
    <property type="match status" value="1"/>
</dbReference>
<reference evidence="11 12" key="1">
    <citation type="submission" date="2020-04" db="EMBL/GenBank/DDBJ databases">
        <authorList>
            <person name="Alioto T."/>
            <person name="Alioto T."/>
            <person name="Gomez Garrido J."/>
        </authorList>
    </citation>
    <scope>NUCLEOTIDE SEQUENCE [LARGE SCALE GENOMIC DNA]</scope>
</reference>